<reference evidence="2" key="1">
    <citation type="submission" date="2021-02" db="EMBL/GenBank/DDBJ databases">
        <authorList>
            <person name="Nowell W R."/>
        </authorList>
    </citation>
    <scope>NUCLEOTIDE SEQUENCE</scope>
</reference>
<evidence type="ECO:0000313" key="3">
    <source>
        <dbReference type="Proteomes" id="UP000663823"/>
    </source>
</evidence>
<dbReference type="AlphaFoldDB" id="A0A819M923"/>
<dbReference type="Proteomes" id="UP000663889">
    <property type="component" value="Unassembled WGS sequence"/>
</dbReference>
<sequence>MKCHGLSLQQLKRQDKVPLDEVHRLANSFYMFNRRVSLWSIKRGAMGAFIPEDICNMDGSPLALFGDQSKRSINDIGTIILTVFAKNQRMQLVVLFKGKGNIGIDERQKYAKDVYVIFTPKCVINGQSMNIYCKKWLDKCDFYYESSSE</sequence>
<evidence type="ECO:0000313" key="2">
    <source>
        <dbReference type="EMBL" id="CAF3975555.1"/>
    </source>
</evidence>
<comment type="caution">
    <text evidence="2">The sequence shown here is derived from an EMBL/GenBank/DDBJ whole genome shotgun (WGS) entry which is preliminary data.</text>
</comment>
<evidence type="ECO:0000313" key="1">
    <source>
        <dbReference type="EMBL" id="CAF1512136.1"/>
    </source>
</evidence>
<dbReference type="Proteomes" id="UP000663823">
    <property type="component" value="Unassembled WGS sequence"/>
</dbReference>
<gene>
    <name evidence="2" type="ORF">OTI717_LOCUS27671</name>
    <name evidence="1" type="ORF">SEV965_LOCUS36608</name>
</gene>
<proteinExistence type="predicted"/>
<accession>A0A819M923</accession>
<name>A0A819M923_9BILA</name>
<organism evidence="2 3">
    <name type="scientific">Rotaria sordida</name>
    <dbReference type="NCBI Taxonomy" id="392033"/>
    <lineage>
        <taxon>Eukaryota</taxon>
        <taxon>Metazoa</taxon>
        <taxon>Spiralia</taxon>
        <taxon>Gnathifera</taxon>
        <taxon>Rotifera</taxon>
        <taxon>Eurotatoria</taxon>
        <taxon>Bdelloidea</taxon>
        <taxon>Philodinida</taxon>
        <taxon>Philodinidae</taxon>
        <taxon>Rotaria</taxon>
    </lineage>
</organism>
<dbReference type="EMBL" id="CAJOAX010006272">
    <property type="protein sequence ID" value="CAF3975555.1"/>
    <property type="molecule type" value="Genomic_DNA"/>
</dbReference>
<protein>
    <submittedName>
        <fullName evidence="2">Uncharacterized protein</fullName>
    </submittedName>
</protein>
<dbReference type="EMBL" id="CAJNOU010006767">
    <property type="protein sequence ID" value="CAF1512136.1"/>
    <property type="molecule type" value="Genomic_DNA"/>
</dbReference>